<evidence type="ECO:0000313" key="2">
    <source>
        <dbReference type="Proteomes" id="UP000501452"/>
    </source>
</evidence>
<evidence type="ECO:0000313" key="1">
    <source>
        <dbReference type="EMBL" id="QIN84329.1"/>
    </source>
</evidence>
<organism evidence="1 2">
    <name type="scientific">Rubrobacter tropicus</name>
    <dbReference type="NCBI Taxonomy" id="2653851"/>
    <lineage>
        <taxon>Bacteria</taxon>
        <taxon>Bacillati</taxon>
        <taxon>Actinomycetota</taxon>
        <taxon>Rubrobacteria</taxon>
        <taxon>Rubrobacterales</taxon>
        <taxon>Rubrobacteraceae</taxon>
        <taxon>Rubrobacter</taxon>
    </lineage>
</organism>
<dbReference type="RefSeq" id="WP_166178400.1">
    <property type="nucleotide sequence ID" value="NZ_CP045119.1"/>
</dbReference>
<dbReference type="AlphaFoldDB" id="A0A6G8QCX0"/>
<protein>
    <submittedName>
        <fullName evidence="1">Uncharacterized protein</fullName>
    </submittedName>
</protein>
<keyword evidence="2" id="KW-1185">Reference proteome</keyword>
<reference evidence="1 2" key="1">
    <citation type="submission" date="2019-10" db="EMBL/GenBank/DDBJ databases">
        <title>Rubrobacter sp nov SCSIO 52090 isolated from a deep-sea sediment in the South China Sea.</title>
        <authorList>
            <person name="Chen R.W."/>
        </authorList>
    </citation>
    <scope>NUCLEOTIDE SEQUENCE [LARGE SCALE GENOMIC DNA]</scope>
    <source>
        <strain evidence="1 2">SCSIO 52909</strain>
    </source>
</reference>
<dbReference type="EMBL" id="CP045119">
    <property type="protein sequence ID" value="QIN84329.1"/>
    <property type="molecule type" value="Genomic_DNA"/>
</dbReference>
<accession>A0A6G8QCX0</accession>
<dbReference type="Proteomes" id="UP000501452">
    <property type="component" value="Chromosome"/>
</dbReference>
<name>A0A6G8QCX0_9ACTN</name>
<gene>
    <name evidence="1" type="ORF">GBA63_18020</name>
</gene>
<sequence length="250" mass="27628">MRCIGFDVQAQEEFLELARRAVLEHGKAYRARDGCYLFVWRVGNGVELWSQVAPEGESILGLNPHFFGRARMRVGITRRIPPPYEGSLDGAFYGWLDPESDENPESGWCPVVFDAPNYAMLDGLELPRVCDVQIAAFPHHMEVYPSEDEYLASQEDGPLMAVESFIPSGTFRPGGESIEPPVAEAIFSGLVREMSRITNADTALDFEHAKIKTLGGEVDVVIFPDAPTEAPLEPGAVVRGTFWLSGLILK</sequence>
<dbReference type="KEGG" id="rub:GBA63_18020"/>
<proteinExistence type="predicted"/>